<dbReference type="EMBL" id="CYGX02000004">
    <property type="protein sequence ID" value="SIT35346.1"/>
    <property type="molecule type" value="Genomic_DNA"/>
</dbReference>
<gene>
    <name evidence="1" type="ORF">BN2475_40133</name>
</gene>
<protein>
    <submittedName>
        <fullName evidence="1">Uncharacterized protein</fullName>
    </submittedName>
</protein>
<evidence type="ECO:0000313" key="1">
    <source>
        <dbReference type="EMBL" id="SIT35346.1"/>
    </source>
</evidence>
<dbReference type="STRING" id="1247936.BN2475_40133"/>
<name>A0A1N7RJQ5_9BURK</name>
<reference evidence="1 2" key="1">
    <citation type="submission" date="2016-12" db="EMBL/GenBank/DDBJ databases">
        <authorList>
            <person name="Song W.-J."/>
            <person name="Kurnit D.M."/>
        </authorList>
    </citation>
    <scope>NUCLEOTIDE SEQUENCE [LARGE SCALE GENOMIC DNA]</scope>
    <source>
        <strain evidence="1 2">STM7296</strain>
    </source>
</reference>
<dbReference type="Proteomes" id="UP000187012">
    <property type="component" value="Unassembled WGS sequence"/>
</dbReference>
<accession>A0A1N7RJQ5</accession>
<evidence type="ECO:0000313" key="2">
    <source>
        <dbReference type="Proteomes" id="UP000187012"/>
    </source>
</evidence>
<keyword evidence="2" id="KW-1185">Reference proteome</keyword>
<proteinExistence type="predicted"/>
<organism evidence="1 2">
    <name type="scientific">Paraburkholderia ribeironis</name>
    <dbReference type="NCBI Taxonomy" id="1247936"/>
    <lineage>
        <taxon>Bacteria</taxon>
        <taxon>Pseudomonadati</taxon>
        <taxon>Pseudomonadota</taxon>
        <taxon>Betaproteobacteria</taxon>
        <taxon>Burkholderiales</taxon>
        <taxon>Burkholderiaceae</taxon>
        <taxon>Paraburkholderia</taxon>
    </lineage>
</organism>
<sequence length="65" mass="7134">MPSVSFKTSKIIRYHYAFDPNPDRLTQAFLNNSKKVRSEFSALALQRPPVDSLAASSPVALLSPG</sequence>
<dbReference type="AlphaFoldDB" id="A0A1N7RJQ5"/>